<comment type="caution">
    <text evidence="2">The sequence shown here is derived from an EMBL/GenBank/DDBJ whole genome shotgun (WGS) entry which is preliminary data.</text>
</comment>
<evidence type="ECO:0000313" key="3">
    <source>
        <dbReference type="Proteomes" id="UP000254496"/>
    </source>
</evidence>
<dbReference type="InterPro" id="IPR025484">
    <property type="entry name" value="DUF4376"/>
</dbReference>
<proteinExistence type="predicted"/>
<evidence type="ECO:0000259" key="1">
    <source>
        <dbReference type="Pfam" id="PF14301"/>
    </source>
</evidence>
<accession>A0AB38HBA0</accession>
<dbReference type="EMBL" id="UGHJ01000001">
    <property type="protein sequence ID" value="STO68909.1"/>
    <property type="molecule type" value="Genomic_DNA"/>
</dbReference>
<organism evidence="2 3">
    <name type="scientific">Canicola haemoglobinophilus</name>
    <dbReference type="NCBI Taxonomy" id="733"/>
    <lineage>
        <taxon>Bacteria</taxon>
        <taxon>Pseudomonadati</taxon>
        <taxon>Pseudomonadota</taxon>
        <taxon>Gammaproteobacteria</taxon>
        <taxon>Pasteurellales</taxon>
        <taxon>Pasteurellaceae</taxon>
        <taxon>Canicola</taxon>
    </lineage>
</organism>
<feature type="domain" description="DUF4376" evidence="1">
    <location>
        <begin position="78"/>
        <end position="185"/>
    </location>
</feature>
<dbReference type="Pfam" id="PF14301">
    <property type="entry name" value="DUF4376"/>
    <property type="match status" value="1"/>
</dbReference>
<evidence type="ECO:0000313" key="2">
    <source>
        <dbReference type="EMBL" id="STO68909.1"/>
    </source>
</evidence>
<dbReference type="Proteomes" id="UP000254496">
    <property type="component" value="Unassembled WGS sequence"/>
</dbReference>
<name>A0AB38HBA0_9PAST</name>
<protein>
    <recommendedName>
        <fullName evidence="1">DUF4376 domain-containing protein</fullName>
    </recommendedName>
</protein>
<reference evidence="2 3" key="1">
    <citation type="submission" date="2018-06" db="EMBL/GenBank/DDBJ databases">
        <authorList>
            <consortium name="Pathogen Informatics"/>
            <person name="Doyle S."/>
        </authorList>
    </citation>
    <scope>NUCLEOTIDE SEQUENCE [LARGE SCALE GENOMIC DNA]</scope>
    <source>
        <strain evidence="2 3">NCTC8540</strain>
    </source>
</reference>
<dbReference type="AlphaFoldDB" id="A0AB38HBA0"/>
<gene>
    <name evidence="2" type="ORF">NCTC8540_01427</name>
</gene>
<dbReference type="RefSeq" id="WP_115073118.1">
    <property type="nucleotide sequence ID" value="NZ_UGHE01000002.1"/>
</dbReference>
<sequence length="196" mass="23322">MNVYFLKSNLKQYQIEPIPSNLADFVETEMDYSDLDRLQMIKYQGEFILVKKQPSELHIWNGKEWIIDSETLAKLKAEQQAQMWEKIKQRRYDNGLRGVYVARVDKWFQTGEEEKTKYLGLDKVIDKLGKIQWKTYDNSFVELDRTLLDEIFLQMVVTENADHINAEKHRMAMMSVENPLEYDYSSGWAEIYEEGK</sequence>